<dbReference type="EMBL" id="CP017315">
    <property type="protein sequence ID" value="AQS42104.1"/>
    <property type="molecule type" value="Genomic_DNA"/>
</dbReference>
<sequence length="398" mass="43487">MATSAKKMRAWRGPAILSYGYRPFFLCASLVAVFAMIVFIILYAGYEILPIGMDAISWHAHMFLFGYLWAVITGFLMTAVPNWTGRFPIVGWPLSGLFGLWLLGRVAISLSAWLPDVLTIILDLLFPVALVVVIGCEIIHGKNWRNLKVLVIVSVLLLANILFDYAIFYDGSGVDSLGERLAVGAAIMLITLIGGRIVPSFTRNWLAKHNVSRLPAPHDGFDKLALALTAIALLLWVFAPVSAGVGAVAVIAGVFNLVRLVRWHGWLTIAEPLVWVLHLGYLFVPLGFLGIGYAVLAGRVDWITAFQHLWMAGGIGLMTLAVMTRASLGHSGRPLTVSRVVASLYVMLFVSVFLRLWAGLAGNLTPLLHSAAGLWILAFTGFVVLYWKVLTKPRLPGT</sequence>
<dbReference type="KEGG" id="thd:BHV28_14210"/>
<keyword evidence="1" id="KW-0472">Membrane</keyword>
<feature type="transmembrane region" description="Helical" evidence="1">
    <location>
        <begin position="244"/>
        <end position="261"/>
    </location>
</feature>
<feature type="transmembrane region" description="Helical" evidence="1">
    <location>
        <begin position="308"/>
        <end position="328"/>
    </location>
</feature>
<gene>
    <name evidence="2" type="primary">nnrS</name>
    <name evidence="2" type="ORF">BHV28_14210</name>
</gene>
<keyword evidence="3" id="KW-1185">Reference proteome</keyword>
<accession>A0A1U9JW44</accession>
<feature type="transmembrane region" description="Helical" evidence="1">
    <location>
        <begin position="92"/>
        <end position="114"/>
    </location>
</feature>
<feature type="transmembrane region" description="Helical" evidence="1">
    <location>
        <begin position="120"/>
        <end position="140"/>
    </location>
</feature>
<feature type="transmembrane region" description="Helical" evidence="1">
    <location>
        <begin position="58"/>
        <end position="80"/>
    </location>
</feature>
<feature type="transmembrane region" description="Helical" evidence="1">
    <location>
        <begin position="147"/>
        <end position="169"/>
    </location>
</feature>
<keyword evidence="1" id="KW-1133">Transmembrane helix</keyword>
<feature type="transmembrane region" description="Helical" evidence="1">
    <location>
        <begin position="340"/>
        <end position="361"/>
    </location>
</feature>
<evidence type="ECO:0000256" key="1">
    <source>
        <dbReference type="SAM" id="Phobius"/>
    </source>
</evidence>
<feature type="transmembrane region" description="Helical" evidence="1">
    <location>
        <begin position="367"/>
        <end position="387"/>
    </location>
</feature>
<organism evidence="2 3">
    <name type="scientific">Candidatus Tokpelaia hoelldobleri</name>
    <dbReference type="NCBI Taxonomy" id="1902579"/>
    <lineage>
        <taxon>Bacteria</taxon>
        <taxon>Pseudomonadati</taxon>
        <taxon>Pseudomonadota</taxon>
        <taxon>Alphaproteobacteria</taxon>
        <taxon>Hyphomicrobiales</taxon>
        <taxon>Candidatus Tokpelaia</taxon>
    </lineage>
</organism>
<evidence type="ECO:0000313" key="3">
    <source>
        <dbReference type="Proteomes" id="UP000188912"/>
    </source>
</evidence>
<feature type="transmembrane region" description="Helical" evidence="1">
    <location>
        <begin position="181"/>
        <end position="199"/>
    </location>
</feature>
<name>A0A1U9JW44_9HYPH</name>
<dbReference type="STRING" id="1902579.BHV28_14210"/>
<reference evidence="2 3" key="2">
    <citation type="journal article" date="2016" name="Sci. Rep.">
        <title>The genome of Rhizobiales bacteria in predatory ants reveals urease gene functions but no genes for nitrogen fixation.</title>
        <authorList>
            <person name="Neuvonen M.M."/>
            <person name="Tamarit D."/>
            <person name="Naslund K."/>
            <person name="Liebig J."/>
            <person name="Feldhaar H."/>
            <person name="Moran N.A."/>
            <person name="Guy L."/>
            <person name="Andersson S.G."/>
        </authorList>
    </citation>
    <scope>NUCLEOTIDE SEQUENCE [LARGE SCALE GENOMIC DNA]</scope>
    <source>
        <strain evidence="2 3">Hsal</strain>
    </source>
</reference>
<dbReference type="Proteomes" id="UP000188912">
    <property type="component" value="Chromosome"/>
</dbReference>
<protein>
    <submittedName>
        <fullName evidence="2">Protein NnrS</fullName>
    </submittedName>
</protein>
<proteinExistence type="predicted"/>
<reference evidence="2 3" key="1">
    <citation type="journal article" date="2010" name="Science">
        <title>Genomic comparison of the ants Camponotus floridanus and Harpegnathos saltator.</title>
        <authorList>
            <person name="Bonasio R."/>
            <person name="Zhang G."/>
            <person name="Ye C."/>
            <person name="Mutti N.S."/>
            <person name="Fang X."/>
            <person name="Qin N."/>
            <person name="Donahue G."/>
            <person name="Yang P."/>
            <person name="Li Q."/>
            <person name="Li C."/>
            <person name="Zhang P."/>
            <person name="Huang Z."/>
            <person name="Berger S.L."/>
            <person name="Reinberg D."/>
            <person name="Wang J."/>
            <person name="Liebig J."/>
        </authorList>
    </citation>
    <scope>NUCLEOTIDE SEQUENCE [LARGE SCALE GENOMIC DNA]</scope>
    <source>
        <strain evidence="2 3">Hsal</strain>
    </source>
</reference>
<evidence type="ECO:0000313" key="2">
    <source>
        <dbReference type="EMBL" id="AQS42104.1"/>
    </source>
</evidence>
<dbReference type="Pfam" id="PF05940">
    <property type="entry name" value="NnrS"/>
    <property type="match status" value="1"/>
</dbReference>
<dbReference type="AlphaFoldDB" id="A0A1U9JW44"/>
<feature type="transmembrane region" description="Helical" evidence="1">
    <location>
        <begin position="21"/>
        <end position="46"/>
    </location>
</feature>
<feature type="transmembrane region" description="Helical" evidence="1">
    <location>
        <begin position="273"/>
        <end position="296"/>
    </location>
</feature>
<keyword evidence="1" id="KW-0812">Transmembrane</keyword>
<dbReference type="InterPro" id="IPR010266">
    <property type="entry name" value="NnrS"/>
</dbReference>